<dbReference type="GO" id="GO:0030691">
    <property type="term" value="C:Noc2p-Noc3p complex"/>
    <property type="evidence" value="ECO:0007669"/>
    <property type="project" value="TreeGrafter"/>
</dbReference>
<dbReference type="GO" id="GO:0005654">
    <property type="term" value="C:nucleoplasm"/>
    <property type="evidence" value="ECO:0007669"/>
    <property type="project" value="TreeGrafter"/>
</dbReference>
<dbReference type="GO" id="GO:0005730">
    <property type="term" value="C:nucleolus"/>
    <property type="evidence" value="ECO:0007669"/>
    <property type="project" value="TreeGrafter"/>
</dbReference>
<evidence type="ECO:0000313" key="6">
    <source>
        <dbReference type="Proteomes" id="UP000289323"/>
    </source>
</evidence>
<gene>
    <name evidence="5" type="ORF">TT172_LOCUS389</name>
</gene>
<dbReference type="InterPro" id="IPR005343">
    <property type="entry name" value="Noc2"/>
</dbReference>
<evidence type="ECO:0000256" key="2">
    <source>
        <dbReference type="ARBA" id="ARBA00005907"/>
    </source>
</evidence>
<name>A0A3S4ESS1_9PEZI</name>
<evidence type="ECO:0000256" key="4">
    <source>
        <dbReference type="SAM" id="MobiDB-lite"/>
    </source>
</evidence>
<dbReference type="EMBL" id="OUUZ01000001">
    <property type="protein sequence ID" value="SPQ17970.1"/>
    <property type="molecule type" value="Genomic_DNA"/>
</dbReference>
<dbReference type="GO" id="GO:0030690">
    <property type="term" value="C:Noc1p-Noc2p complex"/>
    <property type="evidence" value="ECO:0007669"/>
    <property type="project" value="TreeGrafter"/>
</dbReference>
<dbReference type="AlphaFoldDB" id="A0A3S4ESS1"/>
<protein>
    <submittedName>
        <fullName evidence="5">9c0f9f25-2037-4d34-a4b4-bdee9e272220</fullName>
    </submittedName>
</protein>
<feature type="compositionally biased region" description="Acidic residues" evidence="4">
    <location>
        <begin position="752"/>
        <end position="802"/>
    </location>
</feature>
<dbReference type="Proteomes" id="UP000289323">
    <property type="component" value="Unassembled WGS sequence"/>
</dbReference>
<evidence type="ECO:0000256" key="1">
    <source>
        <dbReference type="ARBA" id="ARBA00004123"/>
    </source>
</evidence>
<feature type="compositionally biased region" description="Basic and acidic residues" evidence="4">
    <location>
        <begin position="734"/>
        <end position="751"/>
    </location>
</feature>
<feature type="compositionally biased region" description="Basic residues" evidence="4">
    <location>
        <begin position="1"/>
        <end position="20"/>
    </location>
</feature>
<dbReference type="PANTHER" id="PTHR12687:SF4">
    <property type="entry name" value="NUCLEOLAR COMPLEX PROTEIN 2 HOMOLOG"/>
    <property type="match status" value="1"/>
</dbReference>
<evidence type="ECO:0000256" key="3">
    <source>
        <dbReference type="ARBA" id="ARBA00023242"/>
    </source>
</evidence>
<dbReference type="PANTHER" id="PTHR12687">
    <property type="entry name" value="NUCLEOLAR COMPLEX 2 AND RAD4-RELATED"/>
    <property type="match status" value="1"/>
</dbReference>
<feature type="region of interest" description="Disordered" evidence="4">
    <location>
        <begin position="1"/>
        <end position="77"/>
    </location>
</feature>
<accession>A0A3S4ESS1</accession>
<comment type="subcellular location">
    <subcellularLocation>
        <location evidence="1">Nucleus</location>
    </subcellularLocation>
</comment>
<sequence length="802" mass="89975">MTASKKNLKATKKFEKKHLKGVLERRKAAAKIKQRQRLKEKKKAKRAQDEEFYKGPGADASDDKRAARKNKVGAKASEMSVDDFFKGGFEILGTEASSKSKEKRQSAAKLGKRKRGEADARADSPEGSGSESEISDNEEVAVSDSESDGGEGSDDEDLGMSKSAMDALAEKDPEFYKFLKENDPEALDFDENADLAEIDELSGSDGESEQPKKKQKKEQKATKAQAKDDRELTQAMVARWKAAMAETHSLRAARQVAIAFRCAAHLNESDEEHPQRYNITSPEVFHDIVVAALKGIPEVLQHHVPVKESAAGRAYVQTEGKKFKTLSMLIKSFTTSVIRLLSTLSDDATLKLTLSALQPLVPYLLSFRKILKMLIKTVVAFWSQSASTESTRITAFLVIRRLMVIGDKAVREVVLKAAYQGLVQGSRLTNANTIQGINLMKNSAAELWGLDQNLGYTTAFTSIRQLAIHLRNSIVHNKNDSYRAVYNWQYVHSLDFWSCVLSEHCSPLKEAEAGKESPLKPLIYPLVQVTLGAMRLIPTALYFPLRFQLIRSLLRLSRATDTYIPLVSALLEVLNSAEMRKPPKPSTLKALDFSTAYKAPKSYLRTRVYQDGVGEQVVELFAEFFVLWCRSIAFPEFSLPAVVSLKRWLKESRKPGKGNKNGKLASSLGLLVQKLEANARFIEEKRAKVDFAPKDRAQVDAFLKDLEWERTPLGAYVVSQRKLRAERLRVLEESRKEEERKRKEEERKALEDGEGSESGDGQEDDAEVDGTVSEDDEESEEEEEDEDEDEEEEEEEGEDEDE</sequence>
<keyword evidence="3" id="KW-0539">Nucleus</keyword>
<dbReference type="Pfam" id="PF03715">
    <property type="entry name" value="Noc2"/>
    <property type="match status" value="1"/>
</dbReference>
<proteinExistence type="inferred from homology"/>
<dbReference type="GO" id="GO:0042273">
    <property type="term" value="P:ribosomal large subunit biogenesis"/>
    <property type="evidence" value="ECO:0007669"/>
    <property type="project" value="TreeGrafter"/>
</dbReference>
<feature type="compositionally biased region" description="Basic and acidic residues" evidence="4">
    <location>
        <begin position="218"/>
        <end position="230"/>
    </location>
</feature>
<feature type="compositionally biased region" description="Basic residues" evidence="4">
    <location>
        <begin position="28"/>
        <end position="45"/>
    </location>
</feature>
<feature type="region of interest" description="Disordered" evidence="4">
    <location>
        <begin position="201"/>
        <end position="230"/>
    </location>
</feature>
<feature type="region of interest" description="Disordered" evidence="4">
    <location>
        <begin position="734"/>
        <end position="802"/>
    </location>
</feature>
<feature type="compositionally biased region" description="Acidic residues" evidence="4">
    <location>
        <begin position="133"/>
        <end position="158"/>
    </location>
</feature>
<organism evidence="5 6">
    <name type="scientific">Thermothielavioides terrestris</name>
    <dbReference type="NCBI Taxonomy" id="2587410"/>
    <lineage>
        <taxon>Eukaryota</taxon>
        <taxon>Fungi</taxon>
        <taxon>Dikarya</taxon>
        <taxon>Ascomycota</taxon>
        <taxon>Pezizomycotina</taxon>
        <taxon>Sordariomycetes</taxon>
        <taxon>Sordariomycetidae</taxon>
        <taxon>Sordariales</taxon>
        <taxon>Chaetomiaceae</taxon>
        <taxon>Thermothielavioides</taxon>
    </lineage>
</organism>
<reference evidence="5 6" key="1">
    <citation type="submission" date="2018-04" db="EMBL/GenBank/DDBJ databases">
        <authorList>
            <person name="Huttner S."/>
            <person name="Dainat J."/>
        </authorList>
    </citation>
    <scope>NUCLEOTIDE SEQUENCE [LARGE SCALE GENOMIC DNA]</scope>
</reference>
<comment type="similarity">
    <text evidence="2">Belongs to the NOC2 family.</text>
</comment>
<feature type="region of interest" description="Disordered" evidence="4">
    <location>
        <begin position="95"/>
        <end position="166"/>
    </location>
</feature>
<evidence type="ECO:0000313" key="5">
    <source>
        <dbReference type="EMBL" id="SPQ17970.1"/>
    </source>
</evidence>